<evidence type="ECO:0000313" key="6">
    <source>
        <dbReference type="Proteomes" id="UP000658320"/>
    </source>
</evidence>
<dbReference type="Proteomes" id="UP000658320">
    <property type="component" value="Unassembled WGS sequence"/>
</dbReference>
<dbReference type="Pfam" id="PF01420">
    <property type="entry name" value="Methylase_S"/>
    <property type="match status" value="1"/>
</dbReference>
<evidence type="ECO:0000256" key="2">
    <source>
        <dbReference type="ARBA" id="ARBA00022747"/>
    </source>
</evidence>
<feature type="domain" description="Type I restriction modification DNA specificity" evidence="4">
    <location>
        <begin position="43"/>
        <end position="185"/>
    </location>
</feature>
<keyword evidence="6" id="KW-1185">Reference proteome</keyword>
<gene>
    <name evidence="5" type="ORF">GCM10010251_05790</name>
</gene>
<dbReference type="RefSeq" id="WP_189931782.1">
    <property type="nucleotide sequence ID" value="NZ_BMSX01000001.1"/>
</dbReference>
<dbReference type="SUPFAM" id="SSF116734">
    <property type="entry name" value="DNA methylase specificity domain"/>
    <property type="match status" value="1"/>
</dbReference>
<dbReference type="InterPro" id="IPR000055">
    <property type="entry name" value="Restrct_endonuc_typeI_TRD"/>
</dbReference>
<dbReference type="InterPro" id="IPR044946">
    <property type="entry name" value="Restrct_endonuc_typeI_TRD_sf"/>
</dbReference>
<sequence>MAHDQPWRASGTTRLPLGHCCQVTAGPSGSLLDTLHDGPSGVPVIAPPDLTEHLTVDTRRIRRVPDSQAQRLARFALQAGDILLVRQGTLGRLALIGAEHTGWFYSSSCLRIRPDRTRILPEYLAAYLAHPPVQRELVAQAQSGTVPSLNSAMLNEFPVEVPPLARQQSVVDALADIDEQIEVQRMMLNRLVTLRPSVFDKLTRGE</sequence>
<proteinExistence type="inferred from homology"/>
<comment type="similarity">
    <text evidence="1">Belongs to the type-I restriction system S methylase family.</text>
</comment>
<accession>A0A918BWN1</accession>
<protein>
    <recommendedName>
        <fullName evidence="4">Type I restriction modification DNA specificity domain-containing protein</fullName>
    </recommendedName>
</protein>
<dbReference type="EMBL" id="BMSX01000001">
    <property type="protein sequence ID" value="GGQ93842.1"/>
    <property type="molecule type" value="Genomic_DNA"/>
</dbReference>
<reference evidence="5" key="2">
    <citation type="submission" date="2020-09" db="EMBL/GenBank/DDBJ databases">
        <authorList>
            <person name="Sun Q."/>
            <person name="Ohkuma M."/>
        </authorList>
    </citation>
    <scope>NUCLEOTIDE SEQUENCE</scope>
    <source>
        <strain evidence="5">JCM 4346</strain>
    </source>
</reference>
<dbReference type="GO" id="GO:0003677">
    <property type="term" value="F:DNA binding"/>
    <property type="evidence" value="ECO:0007669"/>
    <property type="project" value="UniProtKB-KW"/>
</dbReference>
<dbReference type="PANTHER" id="PTHR30408">
    <property type="entry name" value="TYPE-1 RESTRICTION ENZYME ECOKI SPECIFICITY PROTEIN"/>
    <property type="match status" value="1"/>
</dbReference>
<dbReference type="InterPro" id="IPR052021">
    <property type="entry name" value="Type-I_RS_S_subunit"/>
</dbReference>
<name>A0A918BWN1_9ACTN</name>
<organism evidence="5 6">
    <name type="scientific">Streptomyces aurantiogriseus</name>
    <dbReference type="NCBI Taxonomy" id="66870"/>
    <lineage>
        <taxon>Bacteria</taxon>
        <taxon>Bacillati</taxon>
        <taxon>Actinomycetota</taxon>
        <taxon>Actinomycetes</taxon>
        <taxon>Kitasatosporales</taxon>
        <taxon>Streptomycetaceae</taxon>
        <taxon>Streptomyces</taxon>
    </lineage>
</organism>
<dbReference type="AlphaFoldDB" id="A0A918BWN1"/>
<dbReference type="GO" id="GO:0009307">
    <property type="term" value="P:DNA restriction-modification system"/>
    <property type="evidence" value="ECO:0007669"/>
    <property type="project" value="UniProtKB-KW"/>
</dbReference>
<keyword evidence="3" id="KW-0238">DNA-binding</keyword>
<keyword evidence="2" id="KW-0680">Restriction system</keyword>
<evidence type="ECO:0000259" key="4">
    <source>
        <dbReference type="Pfam" id="PF01420"/>
    </source>
</evidence>
<dbReference type="Gene3D" id="3.90.220.20">
    <property type="entry name" value="DNA methylase specificity domains"/>
    <property type="match status" value="1"/>
</dbReference>
<dbReference type="PANTHER" id="PTHR30408:SF12">
    <property type="entry name" value="TYPE I RESTRICTION ENZYME MJAVIII SPECIFICITY SUBUNIT"/>
    <property type="match status" value="1"/>
</dbReference>
<evidence type="ECO:0000256" key="1">
    <source>
        <dbReference type="ARBA" id="ARBA00010923"/>
    </source>
</evidence>
<reference evidence="5" key="1">
    <citation type="journal article" date="2014" name="Int. J. Syst. Evol. Microbiol.">
        <title>Complete genome sequence of Corynebacterium casei LMG S-19264T (=DSM 44701T), isolated from a smear-ripened cheese.</title>
        <authorList>
            <consortium name="US DOE Joint Genome Institute (JGI-PGF)"/>
            <person name="Walter F."/>
            <person name="Albersmeier A."/>
            <person name="Kalinowski J."/>
            <person name="Ruckert C."/>
        </authorList>
    </citation>
    <scope>NUCLEOTIDE SEQUENCE</scope>
    <source>
        <strain evidence="5">JCM 4346</strain>
    </source>
</reference>
<evidence type="ECO:0000256" key="3">
    <source>
        <dbReference type="ARBA" id="ARBA00023125"/>
    </source>
</evidence>
<evidence type="ECO:0000313" key="5">
    <source>
        <dbReference type="EMBL" id="GGQ93842.1"/>
    </source>
</evidence>
<comment type="caution">
    <text evidence="5">The sequence shown here is derived from an EMBL/GenBank/DDBJ whole genome shotgun (WGS) entry which is preliminary data.</text>
</comment>